<dbReference type="FunFam" id="2.10.25.10:FF:000162">
    <property type="entry name" value="Coagulation factor X (Predicted)"/>
    <property type="match status" value="1"/>
</dbReference>
<evidence type="ECO:0000259" key="13">
    <source>
        <dbReference type="PROSITE" id="PS50026"/>
    </source>
</evidence>
<evidence type="ECO:0000256" key="2">
    <source>
        <dbReference type="ARBA" id="ARBA00022475"/>
    </source>
</evidence>
<evidence type="ECO:0000313" key="14">
    <source>
        <dbReference type="Ensembl" id="ENSPSTP00000007837.1"/>
    </source>
</evidence>
<reference evidence="14" key="1">
    <citation type="submission" date="2025-08" db="UniProtKB">
        <authorList>
            <consortium name="Ensembl"/>
        </authorList>
    </citation>
    <scope>IDENTIFICATION</scope>
</reference>
<evidence type="ECO:0000256" key="4">
    <source>
        <dbReference type="ARBA" id="ARBA00022692"/>
    </source>
</evidence>
<dbReference type="InterPro" id="IPR000742">
    <property type="entry name" value="EGF"/>
</dbReference>
<dbReference type="GO" id="GO:0005112">
    <property type="term" value="F:Notch binding"/>
    <property type="evidence" value="ECO:0007669"/>
    <property type="project" value="TreeGrafter"/>
</dbReference>
<dbReference type="GO" id="GO:0050877">
    <property type="term" value="P:nervous system process"/>
    <property type="evidence" value="ECO:0007669"/>
    <property type="project" value="UniProtKB-ARBA"/>
</dbReference>
<evidence type="ECO:0000256" key="6">
    <source>
        <dbReference type="ARBA" id="ARBA00022737"/>
    </source>
</evidence>
<dbReference type="PANTHER" id="PTHR12916:SF11">
    <property type="entry name" value="MUCIN-4"/>
    <property type="match status" value="1"/>
</dbReference>
<dbReference type="GO" id="GO:0007219">
    <property type="term" value="P:Notch signaling pathway"/>
    <property type="evidence" value="ECO:0007669"/>
    <property type="project" value="TreeGrafter"/>
</dbReference>
<dbReference type="InterPro" id="IPR013032">
    <property type="entry name" value="EGF-like_CS"/>
</dbReference>
<sequence>PQHYESLSMRNDSRCLSNSCQKNSTCITGPRDDICRCVDMSLDTMEEFCNKTSDPCSSNPCLQNATCLSSAGNLNFTCECPDGYSGTTCEIAISMCDTNPCEHGGTCLDGLARPTCLCHTGFTGTHCEMDVDECSSEPCHNGAVCRDGIDEYSCYCVPGYQGKHCDLEVNECVSDPCLNGATCLNLIGRYYCICPLGYTGKHCFKQPFLCVMENYYTPFIHILNSLLTLSREPCANPAPALSPAGANCELEVDECQSRPCQNGATCRDAPAAFSCSCPPGYTGSHCETDISECSSAPCAAGRCLERSWAARYGHEPALPPPFRHDRAEGYVCACPPGVRGEQRHWDCKEHFSLGA</sequence>
<dbReference type="PROSITE" id="PS01186">
    <property type="entry name" value="EGF_2"/>
    <property type="match status" value="5"/>
</dbReference>
<dbReference type="InterPro" id="IPR000152">
    <property type="entry name" value="EGF-type_Asp/Asn_hydroxyl_site"/>
</dbReference>
<keyword evidence="11" id="KW-0325">Glycoprotein</keyword>
<dbReference type="PROSITE" id="PS01187">
    <property type="entry name" value="EGF_CA"/>
    <property type="match status" value="2"/>
</dbReference>
<keyword evidence="9" id="KW-0472">Membrane</keyword>
<keyword evidence="3 12" id="KW-0245">EGF-like domain</keyword>
<dbReference type="SUPFAM" id="SSF57184">
    <property type="entry name" value="Growth factor receptor domain"/>
    <property type="match status" value="1"/>
</dbReference>
<dbReference type="SUPFAM" id="SSF57196">
    <property type="entry name" value="EGF/Laminin"/>
    <property type="match status" value="2"/>
</dbReference>
<feature type="domain" description="EGF-like" evidence="13">
    <location>
        <begin position="92"/>
        <end position="128"/>
    </location>
</feature>
<dbReference type="Pfam" id="PF00008">
    <property type="entry name" value="EGF"/>
    <property type="match status" value="5"/>
</dbReference>
<feature type="domain" description="EGF-like" evidence="13">
    <location>
        <begin position="251"/>
        <end position="287"/>
    </location>
</feature>
<keyword evidence="10 12" id="KW-1015">Disulfide bond</keyword>
<keyword evidence="4" id="KW-0812">Transmembrane</keyword>
<dbReference type="GO" id="GO:0005886">
    <property type="term" value="C:plasma membrane"/>
    <property type="evidence" value="ECO:0007669"/>
    <property type="project" value="UniProtKB-SubCell"/>
</dbReference>
<dbReference type="FunFam" id="2.10.25.10:FF:000208">
    <property type="entry name" value="Crumbs 2, cell polarity complex component"/>
    <property type="match status" value="1"/>
</dbReference>
<proteinExistence type="predicted"/>
<feature type="disulfide bond" evidence="12">
    <location>
        <begin position="156"/>
        <end position="165"/>
    </location>
</feature>
<keyword evidence="5" id="KW-0732">Signal</keyword>
<dbReference type="PROSITE" id="PS00010">
    <property type="entry name" value="ASX_HYDROXYL"/>
    <property type="match status" value="3"/>
</dbReference>
<evidence type="ECO:0000256" key="8">
    <source>
        <dbReference type="ARBA" id="ARBA00022989"/>
    </source>
</evidence>
<dbReference type="SMART" id="SM00181">
    <property type="entry name" value="EGF"/>
    <property type="match status" value="7"/>
</dbReference>
<comment type="subcellular location">
    <subcellularLocation>
        <location evidence="1">Cell membrane</location>
        <topology evidence="1">Single-pass type I membrane protein</topology>
    </subcellularLocation>
</comment>
<dbReference type="Ensembl" id="ENSPSTT00000008214.1">
    <property type="protein sequence ID" value="ENSPSTP00000007837.1"/>
    <property type="gene ID" value="ENSPSTG00000005522.1"/>
</dbReference>
<keyword evidence="15" id="KW-1185">Reference proteome</keyword>
<dbReference type="InterPro" id="IPR018097">
    <property type="entry name" value="EGF_Ca-bd_CS"/>
</dbReference>
<keyword evidence="6" id="KW-0677">Repeat</keyword>
<evidence type="ECO:0000256" key="3">
    <source>
        <dbReference type="ARBA" id="ARBA00022536"/>
    </source>
</evidence>
<comment type="caution">
    <text evidence="12">Lacks conserved residue(s) required for the propagation of feature annotation.</text>
</comment>
<evidence type="ECO:0000256" key="10">
    <source>
        <dbReference type="ARBA" id="ARBA00023157"/>
    </source>
</evidence>
<feature type="disulfide bond" evidence="12">
    <location>
        <begin position="194"/>
        <end position="203"/>
    </location>
</feature>
<dbReference type="AlphaFoldDB" id="A0A8C9EYG0"/>
<dbReference type="SMART" id="SM00179">
    <property type="entry name" value="EGF_CA"/>
    <property type="match status" value="5"/>
</dbReference>
<reference evidence="14" key="2">
    <citation type="submission" date="2025-09" db="UniProtKB">
        <authorList>
            <consortium name="Ensembl"/>
        </authorList>
    </citation>
    <scope>IDENTIFICATION</scope>
</reference>
<accession>A0A8C9EYG0</accession>
<dbReference type="PROSITE" id="PS50026">
    <property type="entry name" value="EGF_3"/>
    <property type="match status" value="5"/>
</dbReference>
<keyword evidence="7" id="KW-0106">Calcium</keyword>
<feature type="domain" description="EGF-like" evidence="13">
    <location>
        <begin position="52"/>
        <end position="90"/>
    </location>
</feature>
<evidence type="ECO:0000256" key="5">
    <source>
        <dbReference type="ARBA" id="ARBA00022729"/>
    </source>
</evidence>
<dbReference type="PANTHER" id="PTHR12916">
    <property type="entry name" value="CYTOCHROME C OXIDASE POLYPEPTIDE VIC-2"/>
    <property type="match status" value="1"/>
</dbReference>
<dbReference type="GO" id="GO:0005509">
    <property type="term" value="F:calcium ion binding"/>
    <property type="evidence" value="ECO:0007669"/>
    <property type="project" value="InterPro"/>
</dbReference>
<evidence type="ECO:0000313" key="15">
    <source>
        <dbReference type="Proteomes" id="UP000694428"/>
    </source>
</evidence>
<dbReference type="PRINTS" id="PR00010">
    <property type="entry name" value="EGFBLOOD"/>
</dbReference>
<feature type="disulfide bond" evidence="12">
    <location>
        <begin position="118"/>
        <end position="127"/>
    </location>
</feature>
<protein>
    <submittedName>
        <fullName evidence="14">Crumbs cell polarity complex component 1</fullName>
    </submittedName>
</protein>
<feature type="domain" description="EGF-like" evidence="13">
    <location>
        <begin position="130"/>
        <end position="166"/>
    </location>
</feature>
<feature type="disulfide bond" evidence="12">
    <location>
        <begin position="61"/>
        <end position="78"/>
    </location>
</feature>
<dbReference type="FunFam" id="2.10.25.10:FF:000391">
    <property type="entry name" value="Weary, isoform C"/>
    <property type="match status" value="1"/>
</dbReference>
<dbReference type="Proteomes" id="UP000694428">
    <property type="component" value="Unplaced"/>
</dbReference>
<dbReference type="InterPro" id="IPR001881">
    <property type="entry name" value="EGF-like_Ca-bd_dom"/>
</dbReference>
<evidence type="ECO:0000256" key="9">
    <source>
        <dbReference type="ARBA" id="ARBA00023136"/>
    </source>
</evidence>
<feature type="disulfide bond" evidence="12">
    <location>
        <begin position="80"/>
        <end position="89"/>
    </location>
</feature>
<feature type="disulfide bond" evidence="12">
    <location>
        <begin position="277"/>
        <end position="286"/>
    </location>
</feature>
<dbReference type="PROSITE" id="PS00022">
    <property type="entry name" value="EGF_1"/>
    <property type="match status" value="5"/>
</dbReference>
<dbReference type="FunFam" id="2.10.25.10:FF:000327">
    <property type="entry name" value="neurogenic locus notch homolog protein 4"/>
    <property type="match status" value="1"/>
</dbReference>
<evidence type="ECO:0000256" key="7">
    <source>
        <dbReference type="ARBA" id="ARBA00022837"/>
    </source>
</evidence>
<dbReference type="Gene3D" id="2.10.25.10">
    <property type="entry name" value="Laminin"/>
    <property type="match status" value="6"/>
</dbReference>
<dbReference type="InterPro" id="IPR009030">
    <property type="entry name" value="Growth_fac_rcpt_cys_sf"/>
</dbReference>
<dbReference type="Pfam" id="PF12661">
    <property type="entry name" value="hEGF"/>
    <property type="match status" value="1"/>
</dbReference>
<keyword evidence="8" id="KW-1133">Transmembrane helix</keyword>
<name>A0A8C9EYG0_PAVCR</name>
<feature type="domain" description="EGF-like" evidence="13">
    <location>
        <begin position="168"/>
        <end position="204"/>
    </location>
</feature>
<evidence type="ECO:0000256" key="11">
    <source>
        <dbReference type="ARBA" id="ARBA00023180"/>
    </source>
</evidence>
<keyword evidence="2" id="KW-1003">Cell membrane</keyword>
<dbReference type="CDD" id="cd00054">
    <property type="entry name" value="EGF_CA"/>
    <property type="match status" value="5"/>
</dbReference>
<dbReference type="FunFam" id="2.10.25.10:FF:000122">
    <property type="entry name" value="Protein crumbs homolog 2"/>
    <property type="match status" value="1"/>
</dbReference>
<evidence type="ECO:0000256" key="1">
    <source>
        <dbReference type="ARBA" id="ARBA00004251"/>
    </source>
</evidence>
<evidence type="ECO:0000256" key="12">
    <source>
        <dbReference type="PROSITE-ProRule" id="PRU00076"/>
    </source>
</evidence>
<organism evidence="14 15">
    <name type="scientific">Pavo cristatus</name>
    <name type="common">Indian peafowl</name>
    <name type="synonym">Blue peafowl</name>
    <dbReference type="NCBI Taxonomy" id="9049"/>
    <lineage>
        <taxon>Eukaryota</taxon>
        <taxon>Metazoa</taxon>
        <taxon>Chordata</taxon>
        <taxon>Craniata</taxon>
        <taxon>Vertebrata</taxon>
        <taxon>Euteleostomi</taxon>
        <taxon>Archelosauria</taxon>
        <taxon>Archosauria</taxon>
        <taxon>Dinosauria</taxon>
        <taxon>Saurischia</taxon>
        <taxon>Theropoda</taxon>
        <taxon>Coelurosauria</taxon>
        <taxon>Aves</taxon>
        <taxon>Neognathae</taxon>
        <taxon>Galloanserae</taxon>
        <taxon>Galliformes</taxon>
        <taxon>Phasianidae</taxon>
        <taxon>Phasianinae</taxon>
        <taxon>Pavo</taxon>
    </lineage>
</organism>
<dbReference type="FunFam" id="2.10.25.10:FF:000109">
    <property type="entry name" value="Notch homolog 4, [Drosophila]"/>
    <property type="match status" value="1"/>
</dbReference>